<feature type="transmembrane region" description="Helical" evidence="1">
    <location>
        <begin position="141"/>
        <end position="162"/>
    </location>
</feature>
<name>A0A168AFP4_9HYPO</name>
<dbReference type="Pfam" id="PF06966">
    <property type="entry name" value="DUF1295"/>
    <property type="match status" value="1"/>
</dbReference>
<dbReference type="Gene3D" id="1.20.120.1630">
    <property type="match status" value="1"/>
</dbReference>
<feature type="transmembrane region" description="Helical" evidence="1">
    <location>
        <begin position="274"/>
        <end position="295"/>
    </location>
</feature>
<comment type="caution">
    <text evidence="2">The sequence shown here is derived from an EMBL/GenBank/DDBJ whole genome shotgun (WGS) entry which is preliminary data.</text>
</comment>
<dbReference type="PROSITE" id="PS50244">
    <property type="entry name" value="S5A_REDUCTASE"/>
    <property type="match status" value="1"/>
</dbReference>
<feature type="transmembrane region" description="Helical" evidence="1">
    <location>
        <begin position="244"/>
        <end position="262"/>
    </location>
</feature>
<proteinExistence type="predicted"/>
<dbReference type="Proteomes" id="UP000076874">
    <property type="component" value="Unassembled WGS sequence"/>
</dbReference>
<protein>
    <submittedName>
        <fullName evidence="2">Uncharacterized protein</fullName>
    </submittedName>
</protein>
<dbReference type="OrthoDB" id="201504at2759"/>
<gene>
    <name evidence="2" type="ORF">SPI_00873</name>
</gene>
<dbReference type="AlphaFoldDB" id="A0A168AFP4"/>
<keyword evidence="1" id="KW-0472">Membrane</keyword>
<dbReference type="PANTHER" id="PTHR32251:SF17">
    <property type="entry name" value="STEROID 5-ALPHA REDUCTASE C-TERMINAL DOMAIN-CONTAINING PROTEIN"/>
    <property type="match status" value="1"/>
</dbReference>
<feature type="transmembrane region" description="Helical" evidence="1">
    <location>
        <begin position="51"/>
        <end position="70"/>
    </location>
</feature>
<reference evidence="2 3" key="1">
    <citation type="journal article" date="2016" name="Genome Biol. Evol.">
        <title>Divergent and convergent evolution of fungal pathogenicity.</title>
        <authorList>
            <person name="Shang Y."/>
            <person name="Xiao G."/>
            <person name="Zheng P."/>
            <person name="Cen K."/>
            <person name="Zhan S."/>
            <person name="Wang C."/>
        </authorList>
    </citation>
    <scope>NUCLEOTIDE SEQUENCE [LARGE SCALE GENOMIC DNA]</scope>
    <source>
        <strain evidence="2 3">RCEF 264</strain>
    </source>
</reference>
<keyword evidence="3" id="KW-1185">Reference proteome</keyword>
<evidence type="ECO:0000313" key="2">
    <source>
        <dbReference type="EMBL" id="OAA68678.1"/>
    </source>
</evidence>
<dbReference type="InterPro" id="IPR010721">
    <property type="entry name" value="UstE-like"/>
</dbReference>
<accession>A0A168AFP4</accession>
<feature type="transmembrane region" description="Helical" evidence="1">
    <location>
        <begin position="101"/>
        <end position="120"/>
    </location>
</feature>
<keyword evidence="1" id="KW-1133">Transmembrane helix</keyword>
<sequence length="332" mass="35531">MSLLDGLLGGLSHIHSPLLRTAVPCAAVAVGLQAAVGLPSTFAVHPATERYYDLTGAVTHVAAAALSLVLPRWWLARATETAPGGDMAGTVRLAPPHWRQLALTGAVVVWALRLGSFLFRRMRREGKDSRFDAMRASPGKLLVAWAAQALWVMLCQAPLLAVNTVPAPLLPPGADAAAAALSSAFPSGVQWTDVVGFGLYAVGLVTETVADQQRDSWLQAKHLKQHDEVFMARGLWSRSRHPNYFGETTLWTGLAVAAAGVLTRPAVREALGGLGVATSLAVATVSPAFTALLLLKVSGVPLSEPKYDRKYGQRKDYQAWKANTPLFFPRLF</sequence>
<evidence type="ECO:0000256" key="1">
    <source>
        <dbReference type="SAM" id="Phobius"/>
    </source>
</evidence>
<keyword evidence="1" id="KW-0812">Transmembrane</keyword>
<feature type="transmembrane region" description="Helical" evidence="1">
    <location>
        <begin position="20"/>
        <end position="44"/>
    </location>
</feature>
<dbReference type="GO" id="GO:0016020">
    <property type="term" value="C:membrane"/>
    <property type="evidence" value="ECO:0007669"/>
    <property type="project" value="TreeGrafter"/>
</dbReference>
<dbReference type="PANTHER" id="PTHR32251">
    <property type="entry name" value="3-OXO-5-ALPHA-STEROID 4-DEHYDROGENASE"/>
    <property type="match status" value="1"/>
</dbReference>
<organism evidence="2 3">
    <name type="scientific">Niveomyces insectorum RCEF 264</name>
    <dbReference type="NCBI Taxonomy" id="1081102"/>
    <lineage>
        <taxon>Eukaryota</taxon>
        <taxon>Fungi</taxon>
        <taxon>Dikarya</taxon>
        <taxon>Ascomycota</taxon>
        <taxon>Pezizomycotina</taxon>
        <taxon>Sordariomycetes</taxon>
        <taxon>Hypocreomycetidae</taxon>
        <taxon>Hypocreales</taxon>
        <taxon>Cordycipitaceae</taxon>
        <taxon>Niveomyces</taxon>
    </lineage>
</organism>
<evidence type="ECO:0000313" key="3">
    <source>
        <dbReference type="Proteomes" id="UP000076874"/>
    </source>
</evidence>
<dbReference type="EMBL" id="AZHD01000001">
    <property type="protein sequence ID" value="OAA68678.1"/>
    <property type="molecule type" value="Genomic_DNA"/>
</dbReference>